<reference evidence="1" key="1">
    <citation type="submission" date="2018-02" db="EMBL/GenBank/DDBJ databases">
        <authorList>
            <person name="Cohen D.B."/>
            <person name="Kent A.D."/>
        </authorList>
    </citation>
    <scope>NUCLEOTIDE SEQUENCE</scope>
</reference>
<evidence type="ECO:0000313" key="1">
    <source>
        <dbReference type="EMBL" id="SPC72223.1"/>
    </source>
</evidence>
<name>A0A2N9EBX9_FAGSY</name>
<proteinExistence type="predicted"/>
<organism evidence="1">
    <name type="scientific">Fagus sylvatica</name>
    <name type="common">Beechnut</name>
    <dbReference type="NCBI Taxonomy" id="28930"/>
    <lineage>
        <taxon>Eukaryota</taxon>
        <taxon>Viridiplantae</taxon>
        <taxon>Streptophyta</taxon>
        <taxon>Embryophyta</taxon>
        <taxon>Tracheophyta</taxon>
        <taxon>Spermatophyta</taxon>
        <taxon>Magnoliopsida</taxon>
        <taxon>eudicotyledons</taxon>
        <taxon>Gunneridae</taxon>
        <taxon>Pentapetalae</taxon>
        <taxon>rosids</taxon>
        <taxon>fabids</taxon>
        <taxon>Fagales</taxon>
        <taxon>Fagaceae</taxon>
        <taxon>Fagus</taxon>
    </lineage>
</organism>
<sequence length="84" mass="9456">MALTIDTIWQLRNQQEHSNVQLNLLSTIKTLESKIREQIKIFETNAGERVWTAPRWSTPPQGTIKLKADAAMLNQSAALAVVAR</sequence>
<accession>A0A2N9EBX9</accession>
<dbReference type="AlphaFoldDB" id="A0A2N9EBX9"/>
<dbReference type="EMBL" id="OIVN01000001">
    <property type="protein sequence ID" value="SPC72223.1"/>
    <property type="molecule type" value="Genomic_DNA"/>
</dbReference>
<protein>
    <submittedName>
        <fullName evidence="1">Uncharacterized protein</fullName>
    </submittedName>
</protein>
<gene>
    <name evidence="1" type="ORF">FSB_LOCUS105</name>
</gene>